<dbReference type="InterPro" id="IPR002100">
    <property type="entry name" value="TF_MADSbox"/>
</dbReference>
<evidence type="ECO:0000313" key="9">
    <source>
        <dbReference type="Proteomes" id="UP000663760"/>
    </source>
</evidence>
<dbReference type="Pfam" id="PF00319">
    <property type="entry name" value="SRF-TF"/>
    <property type="match status" value="1"/>
</dbReference>
<reference evidence="8" key="1">
    <citation type="submission" date="2020-02" db="EMBL/GenBank/DDBJ databases">
        <authorList>
            <person name="Scholz U."/>
            <person name="Mascher M."/>
            <person name="Fiebig A."/>
        </authorList>
    </citation>
    <scope>NUCLEOTIDE SEQUENCE</scope>
</reference>
<sequence length="478" mass="52545">MARSRTPLRLIEADRHRSYAFQRRKEALKKKTMELGELCGIVTLLVCFGPRGQLVTWPEDPEEVRGIIQSYRRVGLDGDGVKRRYALVGFFQDLLKRLQRELGRVRDAWLGNLPLESLEELMRSLDSRLEAVDESIVKAEIEQKKLEAPTTQFPQHQLPTVENLHSSTVLNVQPLQRFDGSDSRNDRPEFLEDDVDFRGTTPKLLEDVIGSEMQQPWDGLCHSPPGPSLLLTPVQGGCFDLGTSYLGEHLFCDFLTHSTSGDVFYSAMASPTNVCRYGSVHSSSDVGRSGVQLDTAPLFESSAFSFLSTEFATFPAAGDFHDASLRGFGDGGGDGGVHLPNAPSFEPFPISYISTDFGTLPAAGDLGKPTMAFPLSFFLGGWDHLLSSQSLEEPSASSPRSFPRHLLDDHHSATLYEADALRGELTDIWPPPDPGCSFVFPDPLLNALSPLRTRAGEIGSGCSSIKFSLCSAGDRYTL</sequence>
<dbReference type="Proteomes" id="UP000663760">
    <property type="component" value="Chromosome 7"/>
</dbReference>
<accession>A0A7I8KRD3</accession>
<evidence type="ECO:0000256" key="3">
    <source>
        <dbReference type="ARBA" id="ARBA00023125"/>
    </source>
</evidence>
<dbReference type="Gene3D" id="3.40.1810.10">
    <property type="entry name" value="Transcription factor, MADS-box"/>
    <property type="match status" value="1"/>
</dbReference>
<keyword evidence="3" id="KW-0238">DNA-binding</keyword>
<dbReference type="GO" id="GO:0003677">
    <property type="term" value="F:DNA binding"/>
    <property type="evidence" value="ECO:0007669"/>
    <property type="project" value="UniProtKB-KW"/>
</dbReference>
<dbReference type="AlphaFoldDB" id="A0A7I8KRD3"/>
<evidence type="ECO:0000256" key="4">
    <source>
        <dbReference type="ARBA" id="ARBA00023163"/>
    </source>
</evidence>
<evidence type="ECO:0000259" key="7">
    <source>
        <dbReference type="PROSITE" id="PS50066"/>
    </source>
</evidence>
<comment type="subcellular location">
    <subcellularLocation>
        <location evidence="1">Nucleus</location>
    </subcellularLocation>
</comment>
<dbReference type="PROSITE" id="PS50066">
    <property type="entry name" value="MADS_BOX_2"/>
    <property type="match status" value="1"/>
</dbReference>
<evidence type="ECO:0000256" key="1">
    <source>
        <dbReference type="ARBA" id="ARBA00004123"/>
    </source>
</evidence>
<keyword evidence="5" id="KW-0539">Nucleus</keyword>
<proteinExistence type="predicted"/>
<dbReference type="InterPro" id="IPR036879">
    <property type="entry name" value="TF_MADSbox_sf"/>
</dbReference>
<dbReference type="OrthoDB" id="601557at2759"/>
<evidence type="ECO:0000313" key="8">
    <source>
        <dbReference type="EMBL" id="CAA7400002.1"/>
    </source>
</evidence>
<dbReference type="EMBL" id="LR746270">
    <property type="protein sequence ID" value="CAA7400002.1"/>
    <property type="molecule type" value="Genomic_DNA"/>
</dbReference>
<evidence type="ECO:0000256" key="5">
    <source>
        <dbReference type="ARBA" id="ARBA00023242"/>
    </source>
</evidence>
<evidence type="ECO:0000256" key="2">
    <source>
        <dbReference type="ARBA" id="ARBA00023015"/>
    </source>
</evidence>
<gene>
    <name evidence="8" type="ORF">SI8410_07010672</name>
</gene>
<evidence type="ECO:0000256" key="6">
    <source>
        <dbReference type="SAM" id="Coils"/>
    </source>
</evidence>
<keyword evidence="9" id="KW-1185">Reference proteome</keyword>
<dbReference type="GO" id="GO:0046983">
    <property type="term" value="F:protein dimerization activity"/>
    <property type="evidence" value="ECO:0007669"/>
    <property type="project" value="InterPro"/>
</dbReference>
<protein>
    <recommendedName>
        <fullName evidence="7">MADS-box domain-containing protein</fullName>
    </recommendedName>
</protein>
<feature type="coiled-coil region" evidence="6">
    <location>
        <begin position="115"/>
        <end position="142"/>
    </location>
</feature>
<keyword evidence="2" id="KW-0805">Transcription regulation</keyword>
<dbReference type="SMART" id="SM00432">
    <property type="entry name" value="MADS"/>
    <property type="match status" value="1"/>
</dbReference>
<name>A0A7I8KRD3_SPIIN</name>
<organism evidence="8 9">
    <name type="scientific">Spirodela intermedia</name>
    <name type="common">Intermediate duckweed</name>
    <dbReference type="NCBI Taxonomy" id="51605"/>
    <lineage>
        <taxon>Eukaryota</taxon>
        <taxon>Viridiplantae</taxon>
        <taxon>Streptophyta</taxon>
        <taxon>Embryophyta</taxon>
        <taxon>Tracheophyta</taxon>
        <taxon>Spermatophyta</taxon>
        <taxon>Magnoliopsida</taxon>
        <taxon>Liliopsida</taxon>
        <taxon>Araceae</taxon>
        <taxon>Lemnoideae</taxon>
        <taxon>Spirodela</taxon>
    </lineage>
</organism>
<keyword evidence="4" id="KW-0804">Transcription</keyword>
<dbReference type="GO" id="GO:0005634">
    <property type="term" value="C:nucleus"/>
    <property type="evidence" value="ECO:0007669"/>
    <property type="project" value="UniProtKB-SubCell"/>
</dbReference>
<keyword evidence="6" id="KW-0175">Coiled coil</keyword>
<feature type="domain" description="MADS-box" evidence="7">
    <location>
        <begin position="1"/>
        <end position="61"/>
    </location>
</feature>
<dbReference type="SUPFAM" id="SSF55455">
    <property type="entry name" value="SRF-like"/>
    <property type="match status" value="1"/>
</dbReference>